<reference evidence="20" key="1">
    <citation type="journal article" date="2019" name="Int. J. Syst. Evol. Microbiol.">
        <title>The Global Catalogue of Microorganisms (GCM) 10K type strain sequencing project: providing services to taxonomists for standard genome sequencing and annotation.</title>
        <authorList>
            <consortium name="The Broad Institute Genomics Platform"/>
            <consortium name="The Broad Institute Genome Sequencing Center for Infectious Disease"/>
            <person name="Wu L."/>
            <person name="Ma J."/>
        </authorList>
    </citation>
    <scope>NUCLEOTIDE SEQUENCE [LARGE SCALE GENOMIC DNA]</scope>
    <source>
        <strain evidence="20">CG52</strain>
    </source>
</reference>
<dbReference type="InterPro" id="IPR036257">
    <property type="entry name" value="Cyt_c_oxidase_su2_TM_sf"/>
</dbReference>
<dbReference type="InterPro" id="IPR006333">
    <property type="entry name" value="Cyt_o_ubiquinol_oxidase_su2"/>
</dbReference>
<gene>
    <name evidence="19" type="primary">cyoA</name>
    <name evidence="19" type="ORF">ACFSE1_14740</name>
</gene>
<evidence type="ECO:0000259" key="17">
    <source>
        <dbReference type="PROSITE" id="PS50857"/>
    </source>
</evidence>
<keyword evidence="3 14" id="KW-0813">Transport</keyword>
<keyword evidence="4 14" id="KW-1003">Cell membrane</keyword>
<dbReference type="InterPro" id="IPR045187">
    <property type="entry name" value="CcO_II"/>
</dbReference>
<evidence type="ECO:0000256" key="8">
    <source>
        <dbReference type="ARBA" id="ARBA00022982"/>
    </source>
</evidence>
<dbReference type="InterPro" id="IPR010514">
    <property type="entry name" value="COX_ARM"/>
</dbReference>
<dbReference type="PANTHER" id="PTHR22888:SF18">
    <property type="entry name" value="CYTOCHROME BO(3) UBIQUINOL OXIDASE SUBUNIT 2"/>
    <property type="match status" value="1"/>
</dbReference>
<comment type="similarity">
    <text evidence="2 14">Belongs to the cytochrome c oxidase subunit 2 family.</text>
</comment>
<dbReference type="InterPro" id="IPR011759">
    <property type="entry name" value="Cyt_c_oxidase_su2_TM_dom"/>
</dbReference>
<keyword evidence="8 14" id="KW-0249">Electron transport</keyword>
<keyword evidence="12" id="KW-0564">Palmitate</keyword>
<evidence type="ECO:0000256" key="2">
    <source>
        <dbReference type="ARBA" id="ARBA00007866"/>
    </source>
</evidence>
<dbReference type="Pfam" id="PF00116">
    <property type="entry name" value="COX2"/>
    <property type="match status" value="1"/>
</dbReference>
<evidence type="ECO:0000313" key="19">
    <source>
        <dbReference type="EMBL" id="MFD1746729.1"/>
    </source>
</evidence>
<proteinExistence type="inferred from homology"/>
<evidence type="ECO:0000256" key="6">
    <source>
        <dbReference type="ARBA" id="ARBA00022692"/>
    </source>
</evidence>
<keyword evidence="5 14" id="KW-0679">Respiratory chain</keyword>
<feature type="domain" description="Cytochrome oxidase subunit II transmembrane region profile" evidence="18">
    <location>
        <begin position="19"/>
        <end position="116"/>
    </location>
</feature>
<dbReference type="PIRSF" id="PIRSF000292">
    <property type="entry name" value="Ubi_od_II"/>
    <property type="match status" value="1"/>
</dbReference>
<dbReference type="EMBL" id="JBHUEQ010000026">
    <property type="protein sequence ID" value="MFD1746729.1"/>
    <property type="molecule type" value="Genomic_DNA"/>
</dbReference>
<dbReference type="PROSITE" id="PS50857">
    <property type="entry name" value="COX2_CUA"/>
    <property type="match status" value="1"/>
</dbReference>
<dbReference type="PROSITE" id="PS50999">
    <property type="entry name" value="COX2_TM"/>
    <property type="match status" value="1"/>
</dbReference>
<feature type="transmembrane region" description="Helical" evidence="16">
    <location>
        <begin position="41"/>
        <end position="65"/>
    </location>
</feature>
<dbReference type="NCBIfam" id="TIGR01433">
    <property type="entry name" value="CyoA"/>
    <property type="match status" value="1"/>
</dbReference>
<evidence type="ECO:0000256" key="9">
    <source>
        <dbReference type="ARBA" id="ARBA00022989"/>
    </source>
</evidence>
<dbReference type="SUPFAM" id="SSF81464">
    <property type="entry name" value="Cytochrome c oxidase subunit II-like, transmembrane region"/>
    <property type="match status" value="1"/>
</dbReference>
<dbReference type="PANTHER" id="PTHR22888">
    <property type="entry name" value="CYTOCHROME C OXIDASE, SUBUNIT II"/>
    <property type="match status" value="1"/>
</dbReference>
<dbReference type="PROSITE" id="PS51257">
    <property type="entry name" value="PROKAR_LIPOPROTEIN"/>
    <property type="match status" value="1"/>
</dbReference>
<evidence type="ECO:0000256" key="15">
    <source>
        <dbReference type="SAM" id="MobiDB-lite"/>
    </source>
</evidence>
<dbReference type="InterPro" id="IPR034227">
    <property type="entry name" value="CuRO_UO_II"/>
</dbReference>
<evidence type="ECO:0000256" key="3">
    <source>
        <dbReference type="ARBA" id="ARBA00022448"/>
    </source>
</evidence>
<keyword evidence="9 16" id="KW-1133">Transmembrane helix</keyword>
<evidence type="ECO:0000256" key="1">
    <source>
        <dbReference type="ARBA" id="ARBA00004651"/>
    </source>
</evidence>
<dbReference type="Proteomes" id="UP001597322">
    <property type="component" value="Unassembled WGS sequence"/>
</dbReference>
<sequence length="378" mass="41844">MPRLMELIRRLSALTLLLALSGCNLVVMSPSGDIAVQQRDLIIVSVVLMLLIIIPVICLTLYFAWHYRRSNINAKYDPEWHHSTRLEVVIWSAPLAIIIALGAVTWVSTHKLDPYRPLDRIDAERPITPEIKPITIEVVALDWKWLFLYPEQGIATVNEIAAPIDTPIEFKITGSTVMNSFYIPALAGQIYAMPGMQTKLHAVMNKEGVYEGFSANYSGDGFSGMRFKFHGMSNDAFGQWVAQVKNRGSALNRDTYLKLERPSTRVPVTYYSSVEKGLFNAILHLCVRPGQMCTSEMMQIDMMGGAGKDSEENRKRLEYDTRWNVDAGAGATFPATGHGAKEPAQAEGVNAPAEATEGHDGHNGQSVAPDQLNTTPKP</sequence>
<feature type="compositionally biased region" description="Polar residues" evidence="15">
    <location>
        <begin position="363"/>
        <end position="378"/>
    </location>
</feature>
<dbReference type="CDD" id="cd04212">
    <property type="entry name" value="CuRO_UO_II"/>
    <property type="match status" value="1"/>
</dbReference>
<feature type="region of interest" description="Disordered" evidence="15">
    <location>
        <begin position="328"/>
        <end position="378"/>
    </location>
</feature>
<dbReference type="InterPro" id="IPR002429">
    <property type="entry name" value="CcO_II-like_C"/>
</dbReference>
<evidence type="ECO:0000256" key="10">
    <source>
        <dbReference type="ARBA" id="ARBA00023002"/>
    </source>
</evidence>
<name>A0ABW4M6Z4_9HYPH</name>
<dbReference type="Pfam" id="PF06481">
    <property type="entry name" value="COX_ARM"/>
    <property type="match status" value="1"/>
</dbReference>
<dbReference type="Gene3D" id="1.10.287.90">
    <property type="match status" value="1"/>
</dbReference>
<keyword evidence="20" id="KW-1185">Reference proteome</keyword>
<dbReference type="RefSeq" id="WP_377402911.1">
    <property type="nucleotide sequence ID" value="NZ_JBHUEQ010000026.1"/>
</dbReference>
<evidence type="ECO:0000256" key="12">
    <source>
        <dbReference type="ARBA" id="ARBA00023139"/>
    </source>
</evidence>
<accession>A0ABW4M6Z4</accession>
<keyword evidence="6 16" id="KW-0812">Transmembrane</keyword>
<evidence type="ECO:0000256" key="13">
    <source>
        <dbReference type="ARBA" id="ARBA00023288"/>
    </source>
</evidence>
<evidence type="ECO:0000256" key="5">
    <source>
        <dbReference type="ARBA" id="ARBA00022660"/>
    </source>
</evidence>
<evidence type="ECO:0000256" key="16">
    <source>
        <dbReference type="SAM" id="Phobius"/>
    </source>
</evidence>
<keyword evidence="11 14" id="KW-0472">Membrane</keyword>
<comment type="subcellular location">
    <subcellularLocation>
        <location evidence="1">Cell membrane</location>
        <topology evidence="1">Multi-pass membrane protein</topology>
    </subcellularLocation>
</comment>
<protein>
    <recommendedName>
        <fullName evidence="14">Ubiquinol oxidase subunit 2</fullName>
    </recommendedName>
</protein>
<evidence type="ECO:0000256" key="14">
    <source>
        <dbReference type="PIRNR" id="PIRNR000292"/>
    </source>
</evidence>
<keyword evidence="7" id="KW-0732">Signal</keyword>
<evidence type="ECO:0000256" key="4">
    <source>
        <dbReference type="ARBA" id="ARBA00022475"/>
    </source>
</evidence>
<evidence type="ECO:0000313" key="20">
    <source>
        <dbReference type="Proteomes" id="UP001597322"/>
    </source>
</evidence>
<evidence type="ECO:0000259" key="18">
    <source>
        <dbReference type="PROSITE" id="PS50999"/>
    </source>
</evidence>
<feature type="domain" description="Cytochrome oxidase subunit II copper A binding" evidence="17">
    <location>
        <begin position="131"/>
        <end position="243"/>
    </location>
</feature>
<evidence type="ECO:0000256" key="11">
    <source>
        <dbReference type="ARBA" id="ARBA00023136"/>
    </source>
</evidence>
<dbReference type="SUPFAM" id="SSF49503">
    <property type="entry name" value="Cupredoxins"/>
    <property type="match status" value="1"/>
</dbReference>
<dbReference type="InterPro" id="IPR008972">
    <property type="entry name" value="Cupredoxin"/>
</dbReference>
<keyword evidence="10 14" id="KW-0560">Oxidoreductase</keyword>
<organism evidence="19 20">
    <name type="scientific">Rhizobium helianthi</name>
    <dbReference type="NCBI Taxonomy" id="1132695"/>
    <lineage>
        <taxon>Bacteria</taxon>
        <taxon>Pseudomonadati</taxon>
        <taxon>Pseudomonadota</taxon>
        <taxon>Alphaproteobacteria</taxon>
        <taxon>Hyphomicrobiales</taxon>
        <taxon>Rhizobiaceae</taxon>
        <taxon>Rhizobium/Agrobacterium group</taxon>
        <taxon>Rhizobium</taxon>
    </lineage>
</organism>
<dbReference type="Gene3D" id="2.60.40.420">
    <property type="entry name" value="Cupredoxins - blue copper proteins"/>
    <property type="match status" value="1"/>
</dbReference>
<evidence type="ECO:0000256" key="7">
    <source>
        <dbReference type="ARBA" id="ARBA00022729"/>
    </source>
</evidence>
<feature type="transmembrane region" description="Helical" evidence="16">
    <location>
        <begin position="86"/>
        <end position="107"/>
    </location>
</feature>
<comment type="caution">
    <text evidence="19">The sequence shown here is derived from an EMBL/GenBank/DDBJ whole genome shotgun (WGS) entry which is preliminary data.</text>
</comment>
<keyword evidence="13" id="KW-0449">Lipoprotein</keyword>